<reference evidence="1" key="1">
    <citation type="submission" date="2018-05" db="EMBL/GenBank/DDBJ databases">
        <authorList>
            <person name="Lanie J.A."/>
            <person name="Ng W.-L."/>
            <person name="Kazmierczak K.M."/>
            <person name="Andrzejewski T.M."/>
            <person name="Davidsen T.M."/>
            <person name="Wayne K.J."/>
            <person name="Tettelin H."/>
            <person name="Glass J.I."/>
            <person name="Rusch D."/>
            <person name="Podicherti R."/>
            <person name="Tsui H.-C.T."/>
            <person name="Winkler M.E."/>
        </authorList>
    </citation>
    <scope>NUCLEOTIDE SEQUENCE</scope>
</reference>
<accession>A0A382K372</accession>
<dbReference type="AlphaFoldDB" id="A0A382K372"/>
<sequence length="41" mass="4599">MSALYLYIVIIEKYPNIADTIETIIPPIHKAIVAAPTLFIK</sequence>
<protein>
    <submittedName>
        <fullName evidence="1">Uncharacterized protein</fullName>
    </submittedName>
</protein>
<gene>
    <name evidence="1" type="ORF">METZ01_LOCUS270371</name>
</gene>
<organism evidence="1">
    <name type="scientific">marine metagenome</name>
    <dbReference type="NCBI Taxonomy" id="408172"/>
    <lineage>
        <taxon>unclassified sequences</taxon>
        <taxon>metagenomes</taxon>
        <taxon>ecological metagenomes</taxon>
    </lineage>
</organism>
<proteinExistence type="predicted"/>
<name>A0A382K372_9ZZZZ</name>
<evidence type="ECO:0000313" key="1">
    <source>
        <dbReference type="EMBL" id="SVC17517.1"/>
    </source>
</evidence>
<dbReference type="EMBL" id="UINC01077414">
    <property type="protein sequence ID" value="SVC17517.1"/>
    <property type="molecule type" value="Genomic_DNA"/>
</dbReference>